<evidence type="ECO:0000256" key="5">
    <source>
        <dbReference type="ARBA" id="ARBA00022679"/>
    </source>
</evidence>
<organism evidence="18 19">
    <name type="scientific">Dovyalis caffra</name>
    <dbReference type="NCBI Taxonomy" id="77055"/>
    <lineage>
        <taxon>Eukaryota</taxon>
        <taxon>Viridiplantae</taxon>
        <taxon>Streptophyta</taxon>
        <taxon>Embryophyta</taxon>
        <taxon>Tracheophyta</taxon>
        <taxon>Spermatophyta</taxon>
        <taxon>Magnoliopsida</taxon>
        <taxon>eudicotyledons</taxon>
        <taxon>Gunneridae</taxon>
        <taxon>Pentapetalae</taxon>
        <taxon>rosids</taxon>
        <taxon>fabids</taxon>
        <taxon>Malpighiales</taxon>
        <taxon>Salicaceae</taxon>
        <taxon>Flacourtieae</taxon>
        <taxon>Dovyalis</taxon>
    </lineage>
</organism>
<evidence type="ECO:0000256" key="12">
    <source>
        <dbReference type="ARBA" id="ARBA00023136"/>
    </source>
</evidence>
<keyword evidence="10" id="KW-0862">Zinc</keyword>
<keyword evidence="11 16" id="KW-1133">Transmembrane helix</keyword>
<sequence>MSQASNEKNKKLGRERFYGAETQPITRTKNQQPVASELAMGDNHAPPVFPYARPYTNGDGRSVFVNHKPNYDLNSRIMLTAILSLSFVVVLVVVLHIYARCALRRHQARRRAVMNSLGITSGNVHSGEPPKRGLDPTVIASLPIYVYQQTEGQDEDDAIECAVCLSMLEDQEMVRSLPNCKHTFHAECIDKWLSSHSTCPICRTEAEPMIQPEAREGPAGGTAPTALILEHVNSTSVCNEGTSTSDGGNQLTPKAVGSSSRLSSFRRMLSRERSSRRIQHEVQDQEGFQDLERQ</sequence>
<dbReference type="InterPro" id="IPR013083">
    <property type="entry name" value="Znf_RING/FYVE/PHD"/>
</dbReference>
<feature type="domain" description="RING-type" evidence="17">
    <location>
        <begin position="161"/>
        <end position="203"/>
    </location>
</feature>
<keyword evidence="8 14" id="KW-0863">Zinc-finger</keyword>
<feature type="region of interest" description="Disordered" evidence="15">
    <location>
        <begin position="238"/>
        <end position="294"/>
    </location>
</feature>
<feature type="compositionally biased region" description="Polar residues" evidence="15">
    <location>
        <begin position="23"/>
        <end position="32"/>
    </location>
</feature>
<dbReference type="EMBL" id="CAWUPB010000130">
    <property type="protein sequence ID" value="CAK7323676.1"/>
    <property type="molecule type" value="Genomic_DNA"/>
</dbReference>
<feature type="compositionally biased region" description="Polar residues" evidence="15">
    <location>
        <begin position="238"/>
        <end position="252"/>
    </location>
</feature>
<dbReference type="SUPFAM" id="SSF57850">
    <property type="entry name" value="RING/U-box"/>
    <property type="match status" value="1"/>
</dbReference>
<evidence type="ECO:0000256" key="9">
    <source>
        <dbReference type="ARBA" id="ARBA00022786"/>
    </source>
</evidence>
<feature type="transmembrane region" description="Helical" evidence="16">
    <location>
        <begin position="77"/>
        <end position="99"/>
    </location>
</feature>
<evidence type="ECO:0000256" key="3">
    <source>
        <dbReference type="ARBA" id="ARBA00004906"/>
    </source>
</evidence>
<dbReference type="GO" id="GO:0016020">
    <property type="term" value="C:membrane"/>
    <property type="evidence" value="ECO:0007669"/>
    <property type="project" value="UniProtKB-SubCell"/>
</dbReference>
<protein>
    <recommendedName>
        <fullName evidence="4">RING-type E3 ubiquitin transferase</fullName>
        <ecNumber evidence="4">2.3.2.27</ecNumber>
    </recommendedName>
</protein>
<evidence type="ECO:0000256" key="14">
    <source>
        <dbReference type="PROSITE-ProRule" id="PRU00175"/>
    </source>
</evidence>
<reference evidence="18 19" key="1">
    <citation type="submission" date="2024-01" db="EMBL/GenBank/DDBJ databases">
        <authorList>
            <person name="Waweru B."/>
        </authorList>
    </citation>
    <scope>NUCLEOTIDE SEQUENCE [LARGE SCALE GENOMIC DNA]</scope>
</reference>
<evidence type="ECO:0000256" key="1">
    <source>
        <dbReference type="ARBA" id="ARBA00000900"/>
    </source>
</evidence>
<comment type="catalytic activity">
    <reaction evidence="1">
        <text>S-ubiquitinyl-[E2 ubiquitin-conjugating enzyme]-L-cysteine + [acceptor protein]-L-lysine = [E2 ubiquitin-conjugating enzyme]-L-cysteine + N(6)-ubiquitinyl-[acceptor protein]-L-lysine.</text>
        <dbReference type="EC" id="2.3.2.27"/>
    </reaction>
</comment>
<keyword evidence="9" id="KW-0833">Ubl conjugation pathway</keyword>
<evidence type="ECO:0000256" key="4">
    <source>
        <dbReference type="ARBA" id="ARBA00012483"/>
    </source>
</evidence>
<dbReference type="PANTHER" id="PTHR14155:SF550">
    <property type="entry name" value="E3 UBIQUITIN-PROTEIN LIGASE ATL41"/>
    <property type="match status" value="1"/>
</dbReference>
<evidence type="ECO:0000256" key="8">
    <source>
        <dbReference type="ARBA" id="ARBA00022771"/>
    </source>
</evidence>
<dbReference type="Proteomes" id="UP001314170">
    <property type="component" value="Unassembled WGS sequence"/>
</dbReference>
<evidence type="ECO:0000259" key="17">
    <source>
        <dbReference type="PROSITE" id="PS50089"/>
    </source>
</evidence>
<name>A0AAV1QUH7_9ROSI</name>
<dbReference type="PANTHER" id="PTHR14155">
    <property type="entry name" value="RING FINGER DOMAIN-CONTAINING"/>
    <property type="match status" value="1"/>
</dbReference>
<dbReference type="PROSITE" id="PS50089">
    <property type="entry name" value="ZF_RING_2"/>
    <property type="match status" value="1"/>
</dbReference>
<dbReference type="InterPro" id="IPR001841">
    <property type="entry name" value="Znf_RING"/>
</dbReference>
<dbReference type="GO" id="GO:0008270">
    <property type="term" value="F:zinc ion binding"/>
    <property type="evidence" value="ECO:0007669"/>
    <property type="project" value="UniProtKB-KW"/>
</dbReference>
<comment type="pathway">
    <text evidence="3">Protein modification; protein ubiquitination.</text>
</comment>
<evidence type="ECO:0000256" key="16">
    <source>
        <dbReference type="SAM" id="Phobius"/>
    </source>
</evidence>
<keyword evidence="6 16" id="KW-0812">Transmembrane</keyword>
<gene>
    <name evidence="18" type="ORF">DCAF_LOCUS1305</name>
</gene>
<evidence type="ECO:0000313" key="18">
    <source>
        <dbReference type="EMBL" id="CAK7323676.1"/>
    </source>
</evidence>
<dbReference type="AlphaFoldDB" id="A0AAV1QUH7"/>
<keyword evidence="12 16" id="KW-0472">Membrane</keyword>
<dbReference type="FunFam" id="3.30.40.10:FF:000836">
    <property type="entry name" value="RING-H2 finger protein ATL40"/>
    <property type="match status" value="1"/>
</dbReference>
<keyword evidence="7" id="KW-0479">Metal-binding</keyword>
<feature type="compositionally biased region" description="Basic and acidic residues" evidence="15">
    <location>
        <begin position="7"/>
        <end position="18"/>
    </location>
</feature>
<dbReference type="InterPro" id="IPR053238">
    <property type="entry name" value="RING-H2_zinc_finger"/>
</dbReference>
<comment type="similarity">
    <text evidence="13">Belongs to the RING-type zinc finger family. ATL subfamily.</text>
</comment>
<evidence type="ECO:0000256" key="7">
    <source>
        <dbReference type="ARBA" id="ARBA00022723"/>
    </source>
</evidence>
<evidence type="ECO:0000256" key="15">
    <source>
        <dbReference type="SAM" id="MobiDB-lite"/>
    </source>
</evidence>
<evidence type="ECO:0000313" key="19">
    <source>
        <dbReference type="Proteomes" id="UP001314170"/>
    </source>
</evidence>
<dbReference type="Pfam" id="PF13639">
    <property type="entry name" value="zf-RING_2"/>
    <property type="match status" value="1"/>
</dbReference>
<evidence type="ECO:0000256" key="13">
    <source>
        <dbReference type="ARBA" id="ARBA00024209"/>
    </source>
</evidence>
<keyword evidence="19" id="KW-1185">Reference proteome</keyword>
<dbReference type="CDD" id="cd16461">
    <property type="entry name" value="RING-H2_EL5-like"/>
    <property type="match status" value="1"/>
</dbReference>
<feature type="compositionally biased region" description="Low complexity" evidence="15">
    <location>
        <begin position="258"/>
        <end position="267"/>
    </location>
</feature>
<dbReference type="Gene3D" id="3.30.40.10">
    <property type="entry name" value="Zinc/RING finger domain, C3HC4 (zinc finger)"/>
    <property type="match status" value="1"/>
</dbReference>
<evidence type="ECO:0000256" key="2">
    <source>
        <dbReference type="ARBA" id="ARBA00004167"/>
    </source>
</evidence>
<comment type="caution">
    <text evidence="18">The sequence shown here is derived from an EMBL/GenBank/DDBJ whole genome shotgun (WGS) entry which is preliminary data.</text>
</comment>
<accession>A0AAV1QUH7</accession>
<evidence type="ECO:0000256" key="10">
    <source>
        <dbReference type="ARBA" id="ARBA00022833"/>
    </source>
</evidence>
<dbReference type="EC" id="2.3.2.27" evidence="4"/>
<evidence type="ECO:0000256" key="6">
    <source>
        <dbReference type="ARBA" id="ARBA00022692"/>
    </source>
</evidence>
<feature type="compositionally biased region" description="Basic and acidic residues" evidence="15">
    <location>
        <begin position="269"/>
        <end position="283"/>
    </location>
</feature>
<feature type="region of interest" description="Disordered" evidence="15">
    <location>
        <begin position="1"/>
        <end position="32"/>
    </location>
</feature>
<dbReference type="GO" id="GO:0061630">
    <property type="term" value="F:ubiquitin protein ligase activity"/>
    <property type="evidence" value="ECO:0007669"/>
    <property type="project" value="UniProtKB-EC"/>
</dbReference>
<proteinExistence type="inferred from homology"/>
<keyword evidence="5" id="KW-0808">Transferase</keyword>
<comment type="subcellular location">
    <subcellularLocation>
        <location evidence="2">Membrane</location>
        <topology evidence="2">Single-pass membrane protein</topology>
    </subcellularLocation>
</comment>
<evidence type="ECO:0000256" key="11">
    <source>
        <dbReference type="ARBA" id="ARBA00022989"/>
    </source>
</evidence>
<dbReference type="SMART" id="SM00184">
    <property type="entry name" value="RING"/>
    <property type="match status" value="1"/>
</dbReference>